<name>A0A484AYS2_DRONA</name>
<dbReference type="EMBL" id="LSRL02000498">
    <property type="protein sequence ID" value="TDG40725.1"/>
    <property type="molecule type" value="Genomic_DNA"/>
</dbReference>
<dbReference type="Proteomes" id="UP000295192">
    <property type="component" value="Unassembled WGS sequence"/>
</dbReference>
<proteinExistence type="predicted"/>
<evidence type="ECO:0000313" key="2">
    <source>
        <dbReference type="EMBL" id="TDG40725.1"/>
    </source>
</evidence>
<evidence type="ECO:0000256" key="1">
    <source>
        <dbReference type="SAM" id="MobiDB-lite"/>
    </source>
</evidence>
<feature type="compositionally biased region" description="Low complexity" evidence="1">
    <location>
        <begin position="74"/>
        <end position="83"/>
    </location>
</feature>
<feature type="region of interest" description="Disordered" evidence="1">
    <location>
        <begin position="73"/>
        <end position="106"/>
    </location>
</feature>
<comment type="caution">
    <text evidence="2">The sequence shown here is derived from an EMBL/GenBank/DDBJ whole genome shotgun (WGS) entry which is preliminary data.</text>
</comment>
<protein>
    <submittedName>
        <fullName evidence="2">Uncharacterized protein</fullName>
    </submittedName>
</protein>
<keyword evidence="3" id="KW-1185">Reference proteome</keyword>
<sequence length="106" mass="11567">MSDANNKIPVALLSPQTTAAWKEEQEEEEEGEHGRRGRSYFVVCPKELSCHVKDAINLWLLTRASCAAKNTIFSSSSNSSNSSIDGDGVAFHGKPLELPSSFVKRA</sequence>
<dbReference type="AlphaFoldDB" id="A0A484AYS2"/>
<accession>A0A484AYS2</accession>
<reference evidence="2 3" key="1">
    <citation type="journal article" date="2019" name="J. Hered.">
        <title>An Improved Genome Assembly for Drosophila navojoa, the Basal Species in the mojavensis Cluster.</title>
        <authorList>
            <person name="Vanderlinde T."/>
            <person name="Dupim E.G."/>
            <person name="Nazario-Yepiz N.O."/>
            <person name="Carvalho A.B."/>
        </authorList>
    </citation>
    <scope>NUCLEOTIDE SEQUENCE [LARGE SCALE GENOMIC DNA]</scope>
    <source>
        <strain evidence="2">Navoj_Jal97</strain>
        <tissue evidence="2">Whole organism</tissue>
    </source>
</reference>
<evidence type="ECO:0000313" key="3">
    <source>
        <dbReference type="Proteomes" id="UP000295192"/>
    </source>
</evidence>
<gene>
    <name evidence="2" type="ORF">AWZ03_012853</name>
</gene>
<feature type="region of interest" description="Disordered" evidence="1">
    <location>
        <begin position="1"/>
        <end position="36"/>
    </location>
</feature>
<organism evidence="2 3">
    <name type="scientific">Drosophila navojoa</name>
    <name type="common">Fruit fly</name>
    <dbReference type="NCBI Taxonomy" id="7232"/>
    <lineage>
        <taxon>Eukaryota</taxon>
        <taxon>Metazoa</taxon>
        <taxon>Ecdysozoa</taxon>
        <taxon>Arthropoda</taxon>
        <taxon>Hexapoda</taxon>
        <taxon>Insecta</taxon>
        <taxon>Pterygota</taxon>
        <taxon>Neoptera</taxon>
        <taxon>Endopterygota</taxon>
        <taxon>Diptera</taxon>
        <taxon>Brachycera</taxon>
        <taxon>Muscomorpha</taxon>
        <taxon>Ephydroidea</taxon>
        <taxon>Drosophilidae</taxon>
        <taxon>Drosophila</taxon>
    </lineage>
</organism>